<reference evidence="1" key="1">
    <citation type="submission" date="2023-03" db="EMBL/GenBank/DDBJ databases">
        <title>Chromosome-level genomes of two armyworms, Mythimna separata and Mythimna loreyi, provide insights into the biosynthesis and reception of sex pheromones.</title>
        <authorList>
            <person name="Zhao H."/>
        </authorList>
    </citation>
    <scope>NUCLEOTIDE SEQUENCE</scope>
    <source>
        <strain evidence="1">BeijingLab</strain>
    </source>
</reference>
<gene>
    <name evidence="1" type="ORF">PYW08_007551</name>
</gene>
<organism evidence="1 2">
    <name type="scientific">Mythimna loreyi</name>
    <dbReference type="NCBI Taxonomy" id="667449"/>
    <lineage>
        <taxon>Eukaryota</taxon>
        <taxon>Metazoa</taxon>
        <taxon>Ecdysozoa</taxon>
        <taxon>Arthropoda</taxon>
        <taxon>Hexapoda</taxon>
        <taxon>Insecta</taxon>
        <taxon>Pterygota</taxon>
        <taxon>Neoptera</taxon>
        <taxon>Endopterygota</taxon>
        <taxon>Lepidoptera</taxon>
        <taxon>Glossata</taxon>
        <taxon>Ditrysia</taxon>
        <taxon>Noctuoidea</taxon>
        <taxon>Noctuidae</taxon>
        <taxon>Noctuinae</taxon>
        <taxon>Hadenini</taxon>
        <taxon>Mythimna</taxon>
    </lineage>
</organism>
<proteinExistence type="predicted"/>
<sequence>MSVIIGGAVKLYYYLNEDIADPRTQEWFLMSSPWAGGGILLLYLFMVFKWLPDFMSNRPAYDLRRIIAVYNAIQIVGCAYIAYKSLTLGWLNHYSLVCQGPGEGPESIEYAWSVCYGYFVMKLVDLLDTVFFVLRKKQNQVTFLHVYHHFGMVAVSWGIVKWVPGGHGTMLVTLNSIVHIIMYGYYLLTTWDESYKQSIWWKKYVTQVQILQFTLLLLHFIALAVARPSDCDFPREPAFLLIPQNLFMVILFSDFYYRSYIKPKKA</sequence>
<accession>A0ACC2QBZ6</accession>
<comment type="caution">
    <text evidence="1">The sequence shown here is derived from an EMBL/GenBank/DDBJ whole genome shotgun (WGS) entry which is preliminary data.</text>
</comment>
<dbReference type="EMBL" id="CM056796">
    <property type="protein sequence ID" value="KAJ8713931.1"/>
    <property type="molecule type" value="Genomic_DNA"/>
</dbReference>
<protein>
    <submittedName>
        <fullName evidence="1">Uncharacterized protein</fullName>
    </submittedName>
</protein>
<name>A0ACC2QBZ6_9NEOP</name>
<keyword evidence="2" id="KW-1185">Reference proteome</keyword>
<evidence type="ECO:0000313" key="2">
    <source>
        <dbReference type="Proteomes" id="UP001231649"/>
    </source>
</evidence>
<evidence type="ECO:0000313" key="1">
    <source>
        <dbReference type="EMBL" id="KAJ8713931.1"/>
    </source>
</evidence>
<dbReference type="Proteomes" id="UP001231649">
    <property type="component" value="Chromosome 20"/>
</dbReference>